<evidence type="ECO:0000259" key="3">
    <source>
        <dbReference type="Pfam" id="PF01370"/>
    </source>
</evidence>
<dbReference type="Gene3D" id="3.40.50.720">
    <property type="entry name" value="NAD(P)-binding Rossmann-like Domain"/>
    <property type="match status" value="1"/>
</dbReference>
<protein>
    <recommendedName>
        <fullName evidence="3">NAD-dependent epimerase/dehydratase domain-containing protein</fullName>
    </recommendedName>
</protein>
<dbReference type="Proteomes" id="UP001286456">
    <property type="component" value="Unassembled WGS sequence"/>
</dbReference>
<name>A0AAE0MHS4_9PEZI</name>
<dbReference type="InterPro" id="IPR036291">
    <property type="entry name" value="NAD(P)-bd_dom_sf"/>
</dbReference>
<accession>A0AAE0MHS4</accession>
<dbReference type="GO" id="GO:0016616">
    <property type="term" value="F:oxidoreductase activity, acting on the CH-OH group of donors, NAD or NADP as acceptor"/>
    <property type="evidence" value="ECO:0007669"/>
    <property type="project" value="TreeGrafter"/>
</dbReference>
<dbReference type="EMBL" id="JAUEPO010000002">
    <property type="protein sequence ID" value="KAK3332675.1"/>
    <property type="molecule type" value="Genomic_DNA"/>
</dbReference>
<comment type="similarity">
    <text evidence="2">Belongs to the NAD(P)-dependent epimerase/dehydratase family. Dihydroflavonol-4-reductase subfamily.</text>
</comment>
<dbReference type="SUPFAM" id="SSF51735">
    <property type="entry name" value="NAD(P)-binding Rossmann-fold domains"/>
    <property type="match status" value="1"/>
</dbReference>
<comment type="caution">
    <text evidence="4">The sequence shown here is derived from an EMBL/GenBank/DDBJ whole genome shotgun (WGS) entry which is preliminary data.</text>
</comment>
<evidence type="ECO:0000256" key="1">
    <source>
        <dbReference type="ARBA" id="ARBA00023002"/>
    </source>
</evidence>
<dbReference type="PANTHER" id="PTHR10366:SF562">
    <property type="entry name" value="ALDEHYDE REDUCTASE II (AFU_ORTHOLOGUE AFUA_1G11360)"/>
    <property type="match status" value="1"/>
</dbReference>
<dbReference type="InterPro" id="IPR001509">
    <property type="entry name" value="Epimerase_deHydtase"/>
</dbReference>
<gene>
    <name evidence="4" type="ORF">B0T19DRAFT_490649</name>
</gene>
<keyword evidence="1" id="KW-0560">Oxidoreductase</keyword>
<dbReference type="AlphaFoldDB" id="A0AAE0MHS4"/>
<dbReference type="InterPro" id="IPR050425">
    <property type="entry name" value="NAD(P)_dehydrat-like"/>
</dbReference>
<dbReference type="Pfam" id="PF01370">
    <property type="entry name" value="Epimerase"/>
    <property type="match status" value="1"/>
</dbReference>
<sequence length="343" mass="37495">MSSSPATTIPKGSLVLVTGATSFIASHIVKQLLERGYKVLGTVRDLAKAAFLTEELFADYAKKGNLELVVVSDLGAPNAFDHVFKGRNIAAIVHVASPLTFDPDPEKVIPQTIAGATGLLHAAAREPSVKRFVYTSSAATVFEHEIGTPIHLTKDSWNNRAVKTAWSPPPYEPIRGAVVYAASKTQAEQAIWKFVDEEKPSFVVNSVLPYFTLGAALHQNLARSTNRMMHGLADGNVGLLGSIPGTHYINIKDVATAHVAAVLDPDVKGQRLFLWSDAFTFNDVLALLRKKYPDRKFVDNIPDQVKDISTKDDAPVLALLKKWAGQDNWISFEQTIDEVFEGY</sequence>
<organism evidence="4 5">
    <name type="scientific">Cercophora scortea</name>
    <dbReference type="NCBI Taxonomy" id="314031"/>
    <lineage>
        <taxon>Eukaryota</taxon>
        <taxon>Fungi</taxon>
        <taxon>Dikarya</taxon>
        <taxon>Ascomycota</taxon>
        <taxon>Pezizomycotina</taxon>
        <taxon>Sordariomycetes</taxon>
        <taxon>Sordariomycetidae</taxon>
        <taxon>Sordariales</taxon>
        <taxon>Lasiosphaeriaceae</taxon>
        <taxon>Cercophora</taxon>
    </lineage>
</organism>
<evidence type="ECO:0000313" key="4">
    <source>
        <dbReference type="EMBL" id="KAK3332675.1"/>
    </source>
</evidence>
<keyword evidence="5" id="KW-1185">Reference proteome</keyword>
<dbReference type="PANTHER" id="PTHR10366">
    <property type="entry name" value="NAD DEPENDENT EPIMERASE/DEHYDRATASE"/>
    <property type="match status" value="1"/>
</dbReference>
<feature type="domain" description="NAD-dependent epimerase/dehydratase" evidence="3">
    <location>
        <begin position="15"/>
        <end position="267"/>
    </location>
</feature>
<evidence type="ECO:0000313" key="5">
    <source>
        <dbReference type="Proteomes" id="UP001286456"/>
    </source>
</evidence>
<proteinExistence type="inferred from homology"/>
<evidence type="ECO:0000256" key="2">
    <source>
        <dbReference type="ARBA" id="ARBA00023445"/>
    </source>
</evidence>
<reference evidence="4" key="1">
    <citation type="journal article" date="2023" name="Mol. Phylogenet. Evol.">
        <title>Genome-scale phylogeny and comparative genomics of the fungal order Sordariales.</title>
        <authorList>
            <person name="Hensen N."/>
            <person name="Bonometti L."/>
            <person name="Westerberg I."/>
            <person name="Brannstrom I.O."/>
            <person name="Guillou S."/>
            <person name="Cros-Aarteil S."/>
            <person name="Calhoun S."/>
            <person name="Haridas S."/>
            <person name="Kuo A."/>
            <person name="Mondo S."/>
            <person name="Pangilinan J."/>
            <person name="Riley R."/>
            <person name="LaButti K."/>
            <person name="Andreopoulos B."/>
            <person name="Lipzen A."/>
            <person name="Chen C."/>
            <person name="Yan M."/>
            <person name="Daum C."/>
            <person name="Ng V."/>
            <person name="Clum A."/>
            <person name="Steindorff A."/>
            <person name="Ohm R.A."/>
            <person name="Martin F."/>
            <person name="Silar P."/>
            <person name="Natvig D.O."/>
            <person name="Lalanne C."/>
            <person name="Gautier V."/>
            <person name="Ament-Velasquez S.L."/>
            <person name="Kruys A."/>
            <person name="Hutchinson M.I."/>
            <person name="Powell A.J."/>
            <person name="Barry K."/>
            <person name="Miller A.N."/>
            <person name="Grigoriev I.V."/>
            <person name="Debuchy R."/>
            <person name="Gladieux P."/>
            <person name="Hiltunen Thoren M."/>
            <person name="Johannesson H."/>
        </authorList>
    </citation>
    <scope>NUCLEOTIDE SEQUENCE</scope>
    <source>
        <strain evidence="4">SMH4131-1</strain>
    </source>
</reference>
<reference evidence="4" key="2">
    <citation type="submission" date="2023-06" db="EMBL/GenBank/DDBJ databases">
        <authorList>
            <consortium name="Lawrence Berkeley National Laboratory"/>
            <person name="Haridas S."/>
            <person name="Hensen N."/>
            <person name="Bonometti L."/>
            <person name="Westerberg I."/>
            <person name="Brannstrom I.O."/>
            <person name="Guillou S."/>
            <person name="Cros-Aarteil S."/>
            <person name="Calhoun S."/>
            <person name="Kuo A."/>
            <person name="Mondo S."/>
            <person name="Pangilinan J."/>
            <person name="Riley R."/>
            <person name="Labutti K."/>
            <person name="Andreopoulos B."/>
            <person name="Lipzen A."/>
            <person name="Chen C."/>
            <person name="Yanf M."/>
            <person name="Daum C."/>
            <person name="Ng V."/>
            <person name="Clum A."/>
            <person name="Steindorff A."/>
            <person name="Ohm R."/>
            <person name="Martin F."/>
            <person name="Silar P."/>
            <person name="Natvig D."/>
            <person name="Lalanne C."/>
            <person name="Gautier V."/>
            <person name="Ament-Velasquez S.L."/>
            <person name="Kruys A."/>
            <person name="Hutchinson M.I."/>
            <person name="Powell A.J."/>
            <person name="Barry K."/>
            <person name="Miller A.N."/>
            <person name="Grigoriev I.V."/>
            <person name="Debuchy R."/>
            <person name="Gladieux P."/>
            <person name="Thoren M.H."/>
            <person name="Johannesson H."/>
        </authorList>
    </citation>
    <scope>NUCLEOTIDE SEQUENCE</scope>
    <source>
        <strain evidence="4">SMH4131-1</strain>
    </source>
</reference>